<proteinExistence type="predicted"/>
<accession>A0ABM8NAL5</accession>
<protein>
    <submittedName>
        <fullName evidence="1">Uncharacterized protein</fullName>
    </submittedName>
</protein>
<comment type="caution">
    <text evidence="1">The sequence shown here is derived from an EMBL/GenBank/DDBJ whole genome shotgun (WGS) entry which is preliminary data.</text>
</comment>
<sequence>MLMTIATRNMRIAVTDAHSTVLTAFANDHEAMRGCGVLAKAGTGTALLDAPRRFGFNADPIRYAAERGFA</sequence>
<name>A0ABM8NAL5_9BURK</name>
<evidence type="ECO:0000313" key="1">
    <source>
        <dbReference type="EMBL" id="CAD6511833.1"/>
    </source>
</evidence>
<reference evidence="1 2" key="1">
    <citation type="submission" date="2020-10" db="EMBL/GenBank/DDBJ databases">
        <authorList>
            <person name="Peeters C."/>
        </authorList>
    </citation>
    <scope>NUCLEOTIDE SEQUENCE [LARGE SCALE GENOMIC DNA]</scope>
    <source>
        <strain evidence="1 2">LMG 27952</strain>
    </source>
</reference>
<dbReference type="Proteomes" id="UP000656319">
    <property type="component" value="Unassembled WGS sequence"/>
</dbReference>
<dbReference type="EMBL" id="CAJHCQ010000001">
    <property type="protein sequence ID" value="CAD6511833.1"/>
    <property type="molecule type" value="Genomic_DNA"/>
</dbReference>
<organism evidence="1 2">
    <name type="scientific">Paraburkholderia hiiakae</name>
    <dbReference type="NCBI Taxonomy" id="1081782"/>
    <lineage>
        <taxon>Bacteria</taxon>
        <taxon>Pseudomonadati</taxon>
        <taxon>Pseudomonadota</taxon>
        <taxon>Betaproteobacteria</taxon>
        <taxon>Burkholderiales</taxon>
        <taxon>Burkholderiaceae</taxon>
        <taxon>Paraburkholderia</taxon>
    </lineage>
</organism>
<gene>
    <name evidence="1" type="ORF">LMG27952_00533</name>
</gene>
<keyword evidence="2" id="KW-1185">Reference proteome</keyword>
<evidence type="ECO:0000313" key="2">
    <source>
        <dbReference type="Proteomes" id="UP000656319"/>
    </source>
</evidence>